<dbReference type="GO" id="GO:0071013">
    <property type="term" value="C:catalytic step 2 spliceosome"/>
    <property type="evidence" value="ECO:0007669"/>
    <property type="project" value="TreeGrafter"/>
</dbReference>
<dbReference type="InterPro" id="IPR019775">
    <property type="entry name" value="WD40_repeat_CS"/>
</dbReference>
<evidence type="ECO:0000313" key="7">
    <source>
        <dbReference type="Proteomes" id="UP000440578"/>
    </source>
</evidence>
<evidence type="ECO:0000256" key="2">
    <source>
        <dbReference type="ARBA" id="ARBA00022737"/>
    </source>
</evidence>
<evidence type="ECO:0000256" key="1">
    <source>
        <dbReference type="ARBA" id="ARBA00022574"/>
    </source>
</evidence>
<dbReference type="PANTHER" id="PTHR19923">
    <property type="entry name" value="WD40 REPEAT PROTEINPRL1/PRL2-RELATED"/>
    <property type="match status" value="1"/>
</dbReference>
<dbReference type="InterPro" id="IPR045241">
    <property type="entry name" value="Prp46/PLRG1-like"/>
</dbReference>
<dbReference type="EMBL" id="VIIS01000686">
    <property type="protein sequence ID" value="KAF0306157.1"/>
    <property type="molecule type" value="Genomic_DNA"/>
</dbReference>
<dbReference type="PANTHER" id="PTHR19923:SF0">
    <property type="entry name" value="PLEIOTROPIC REGULATOR 1"/>
    <property type="match status" value="1"/>
</dbReference>
<feature type="region of interest" description="Disordered" evidence="5">
    <location>
        <begin position="103"/>
        <end position="138"/>
    </location>
</feature>
<dbReference type="OrthoDB" id="10256122at2759"/>
<comment type="caution">
    <text evidence="6">The sequence shown here is derived from an EMBL/GenBank/DDBJ whole genome shotgun (WGS) entry which is preliminary data.</text>
</comment>
<dbReference type="PROSITE" id="PS00678">
    <property type="entry name" value="WD_REPEATS_1"/>
    <property type="match status" value="2"/>
</dbReference>
<dbReference type="GO" id="GO:0071011">
    <property type="term" value="C:precatalytic spliceosome"/>
    <property type="evidence" value="ECO:0007669"/>
    <property type="project" value="TreeGrafter"/>
</dbReference>
<dbReference type="PROSITE" id="PS50294">
    <property type="entry name" value="WD_REPEATS_REGION"/>
    <property type="match status" value="3"/>
</dbReference>
<name>A0A6A4WEY1_AMPAM</name>
<dbReference type="PROSITE" id="PS50082">
    <property type="entry name" value="WD_REPEATS_2"/>
    <property type="match status" value="4"/>
</dbReference>
<dbReference type="GO" id="GO:0000398">
    <property type="term" value="P:mRNA splicing, via spliceosome"/>
    <property type="evidence" value="ECO:0007669"/>
    <property type="project" value="InterPro"/>
</dbReference>
<feature type="repeat" description="WD" evidence="4">
    <location>
        <begin position="223"/>
        <end position="264"/>
    </location>
</feature>
<dbReference type="InterPro" id="IPR036322">
    <property type="entry name" value="WD40_repeat_dom_sf"/>
</dbReference>
<dbReference type="Gene3D" id="2.130.10.10">
    <property type="entry name" value="YVTN repeat-like/Quinoprotein amine dehydrogenase"/>
    <property type="match status" value="2"/>
</dbReference>
<reference evidence="6 7" key="1">
    <citation type="submission" date="2019-07" db="EMBL/GenBank/DDBJ databases">
        <title>Draft genome assembly of a fouling barnacle, Amphibalanus amphitrite (Darwin, 1854): The first reference genome for Thecostraca.</title>
        <authorList>
            <person name="Kim W."/>
        </authorList>
    </citation>
    <scope>NUCLEOTIDE SEQUENCE [LARGE SCALE GENOMIC DNA]</scope>
    <source>
        <strain evidence="6">SNU_AA5</strain>
        <tissue evidence="6">Soma without cirri and trophi</tissue>
    </source>
</reference>
<dbReference type="Proteomes" id="UP000440578">
    <property type="component" value="Unassembled WGS sequence"/>
</dbReference>
<proteinExistence type="inferred from homology"/>
<gene>
    <name evidence="6" type="primary">PLRG1</name>
    <name evidence="6" type="ORF">FJT64_022298</name>
</gene>
<evidence type="ECO:0000256" key="3">
    <source>
        <dbReference type="ARBA" id="ARBA00025726"/>
    </source>
</evidence>
<dbReference type="InterPro" id="IPR015943">
    <property type="entry name" value="WD40/YVTN_repeat-like_dom_sf"/>
</dbReference>
<dbReference type="InterPro" id="IPR020472">
    <property type="entry name" value="WD40_PAC1"/>
</dbReference>
<dbReference type="GO" id="GO:0000974">
    <property type="term" value="C:Prp19 complex"/>
    <property type="evidence" value="ECO:0007669"/>
    <property type="project" value="TreeGrafter"/>
</dbReference>
<dbReference type="SMART" id="SM00320">
    <property type="entry name" value="WD40"/>
    <property type="match status" value="5"/>
</dbReference>
<dbReference type="AlphaFoldDB" id="A0A6A4WEY1"/>
<keyword evidence="7" id="KW-1185">Reference proteome</keyword>
<evidence type="ECO:0000313" key="6">
    <source>
        <dbReference type="EMBL" id="KAF0306157.1"/>
    </source>
</evidence>
<sequence>MEDVQKHSVHTLVFRSLKRTHDMFLSEHGHLPAQDEMSHKIKMAVKRRDLYGPVLHLGRGQRAAPSHKADKSEHLAITAGPGGRGAAGRPGTMAVAPYAGDPSADAGRPAGGQGALVSQEGRGGSGAQGALVPRRPAVMPKPSWHPPWKLYRVISGHQGWVRCLAFEPGNEWFCTGAGDRIIKIFDLASGLAVSKRQPYLFSCGEDKQVKCWDLEYNKVIRHYHGHLSACYALALHPTIDVLVTAGRDSVARVWDIRTKAAVHTLAGHTNTVASVVCQATDPQVSHRPARPDPTRRSVTGRPDPTRPDPTRPDPQIITGSHDSTIRLWDLAAGKSMATLTNHKKSVRAVALHPKAWRCPEGKFVQNLTGHNSILNCLAINSDGVMVSGGDNGTLHFWDWRTGYNFQRMQPPVQPGSLDSEAGVFALGFDHSGTRLISCDGDKTIKLYKGGRDRREFNNLGGNRGGVQWFIRLQWLTACHTFQTEESHPINWRPNILKRARY</sequence>
<dbReference type="PRINTS" id="PR00320">
    <property type="entry name" value="GPROTEINBRPT"/>
</dbReference>
<feature type="repeat" description="WD" evidence="4">
    <location>
        <begin position="316"/>
        <end position="338"/>
    </location>
</feature>
<organism evidence="6 7">
    <name type="scientific">Amphibalanus amphitrite</name>
    <name type="common">Striped barnacle</name>
    <name type="synonym">Balanus amphitrite</name>
    <dbReference type="NCBI Taxonomy" id="1232801"/>
    <lineage>
        <taxon>Eukaryota</taxon>
        <taxon>Metazoa</taxon>
        <taxon>Ecdysozoa</taxon>
        <taxon>Arthropoda</taxon>
        <taxon>Crustacea</taxon>
        <taxon>Multicrustacea</taxon>
        <taxon>Cirripedia</taxon>
        <taxon>Thoracica</taxon>
        <taxon>Thoracicalcarea</taxon>
        <taxon>Balanomorpha</taxon>
        <taxon>Balanoidea</taxon>
        <taxon>Balanidae</taxon>
        <taxon>Amphibalaninae</taxon>
        <taxon>Amphibalanus</taxon>
    </lineage>
</organism>
<evidence type="ECO:0000256" key="4">
    <source>
        <dbReference type="PROSITE-ProRule" id="PRU00221"/>
    </source>
</evidence>
<evidence type="ECO:0000256" key="5">
    <source>
        <dbReference type="SAM" id="MobiDB-lite"/>
    </source>
</evidence>
<dbReference type="InterPro" id="IPR001680">
    <property type="entry name" value="WD40_rpt"/>
</dbReference>
<feature type="repeat" description="WD" evidence="4">
    <location>
        <begin position="154"/>
        <end position="195"/>
    </location>
</feature>
<feature type="repeat" description="WD" evidence="4">
    <location>
        <begin position="367"/>
        <end position="407"/>
    </location>
</feature>
<comment type="similarity">
    <text evidence="3">Belongs to the WD repeat PRL1/PRL2 family.</text>
</comment>
<dbReference type="CDD" id="cd00200">
    <property type="entry name" value="WD40"/>
    <property type="match status" value="1"/>
</dbReference>
<protein>
    <submittedName>
        <fullName evidence="6">Pleiotropic regulator 1</fullName>
    </submittedName>
</protein>
<feature type="region of interest" description="Disordered" evidence="5">
    <location>
        <begin position="279"/>
        <end position="318"/>
    </location>
</feature>
<dbReference type="SUPFAM" id="SSF50978">
    <property type="entry name" value="WD40 repeat-like"/>
    <property type="match status" value="1"/>
</dbReference>
<keyword evidence="2" id="KW-0677">Repeat</keyword>
<dbReference type="Pfam" id="PF00400">
    <property type="entry name" value="WD40"/>
    <property type="match status" value="6"/>
</dbReference>
<accession>A0A6A4WEY1</accession>
<keyword evidence="1 4" id="KW-0853">WD repeat</keyword>